<keyword evidence="2" id="KW-1185">Reference proteome</keyword>
<evidence type="ECO:0000313" key="2">
    <source>
        <dbReference type="Proteomes" id="UP001642260"/>
    </source>
</evidence>
<dbReference type="EMBL" id="CAKOAT010069044">
    <property type="protein sequence ID" value="CAH8308188.1"/>
    <property type="molecule type" value="Genomic_DNA"/>
</dbReference>
<evidence type="ECO:0000313" key="1">
    <source>
        <dbReference type="EMBL" id="CAH8308188.1"/>
    </source>
</evidence>
<organism evidence="1 2">
    <name type="scientific">Eruca vesicaria subsp. sativa</name>
    <name type="common">Garden rocket</name>
    <name type="synonym">Eruca sativa</name>
    <dbReference type="NCBI Taxonomy" id="29727"/>
    <lineage>
        <taxon>Eukaryota</taxon>
        <taxon>Viridiplantae</taxon>
        <taxon>Streptophyta</taxon>
        <taxon>Embryophyta</taxon>
        <taxon>Tracheophyta</taxon>
        <taxon>Spermatophyta</taxon>
        <taxon>Magnoliopsida</taxon>
        <taxon>eudicotyledons</taxon>
        <taxon>Gunneridae</taxon>
        <taxon>Pentapetalae</taxon>
        <taxon>rosids</taxon>
        <taxon>malvids</taxon>
        <taxon>Brassicales</taxon>
        <taxon>Brassicaceae</taxon>
        <taxon>Brassiceae</taxon>
        <taxon>Eruca</taxon>
    </lineage>
</organism>
<reference evidence="1 2" key="1">
    <citation type="submission" date="2022-03" db="EMBL/GenBank/DDBJ databases">
        <authorList>
            <person name="Macdonald S."/>
            <person name="Ahmed S."/>
            <person name="Newling K."/>
        </authorList>
    </citation>
    <scope>NUCLEOTIDE SEQUENCE [LARGE SCALE GENOMIC DNA]</scope>
</reference>
<dbReference type="AlphaFoldDB" id="A0ABC8J0F1"/>
<accession>A0ABC8J0F1</accession>
<sequence length="182" mass="20945">MKKDKTHPSPFKLKLKHQLEQRQEAKEFTLDANVKIIRQGSLLKNVFFSSTVDNFIFEDEDCPEKVELYELFIDAGIVEFEAQFLLIDLIVYVSRKTKSLDDDYKGVLTLRVEVTLPPEPVELNRTGLELTQFQEPKTIKTVVIAQRLRPNHKIQKAVYKIGADGVSMVRCQARITQGHESI</sequence>
<protein>
    <submittedName>
        <fullName evidence="1">Uncharacterized protein</fullName>
    </submittedName>
</protein>
<comment type="caution">
    <text evidence="1">The sequence shown here is derived from an EMBL/GenBank/DDBJ whole genome shotgun (WGS) entry which is preliminary data.</text>
</comment>
<gene>
    <name evidence="1" type="ORF">ERUC_LOCUS5115</name>
</gene>
<dbReference type="Proteomes" id="UP001642260">
    <property type="component" value="Unassembled WGS sequence"/>
</dbReference>
<proteinExistence type="predicted"/>
<name>A0ABC8J0F1_ERUVS</name>